<evidence type="ECO:0000256" key="1">
    <source>
        <dbReference type="SAM" id="Coils"/>
    </source>
</evidence>
<feature type="compositionally biased region" description="Polar residues" evidence="2">
    <location>
        <begin position="73"/>
        <end position="89"/>
    </location>
</feature>
<evidence type="ECO:0000313" key="4">
    <source>
        <dbReference type="Proteomes" id="UP000051574"/>
    </source>
</evidence>
<evidence type="ECO:0000256" key="2">
    <source>
        <dbReference type="SAM" id="MobiDB-lite"/>
    </source>
</evidence>
<dbReference type="Proteomes" id="UP000051574">
    <property type="component" value="Unassembled WGS sequence"/>
</dbReference>
<name>A0A0T6BD13_9SCAR</name>
<sequence length="398" mass="44772">RVNSISEEDSSLPELKAPEQSKCNSTEKMALVPAGETTLKEEEIEQTIETTLAQKSQDLGHTQTLEKSAEFRGQQTTKVVEETGSSESNLECAAKDQSENIPPQPQPQTQEQPPMEQKLPDIYKPLEPIKKLEPLQPFAPLNQLESPKSFQLAKQIEADIQTTDTLKQDLITPEVKINSVQRPNPTVQNGISNAIVDGQIDDDSSFPTIKPLELQENPIKVKQYEPLRPFDIEQFNENPTDDKRNISVQNTAPVIDVTNMENTNGEVETTSELSSNTLPEDFPLREPSEMRTSTGELYVPVVALEPLNLDDFLKPITVDTSQKSAEIKQDKIKQSLKEIISDLDTYAEKDKELKETLTQDEELKKLINSDENKENLERQRQIAQELNKVIQSNGTEQV</sequence>
<protein>
    <submittedName>
        <fullName evidence="3">Uncharacterized protein</fullName>
    </submittedName>
</protein>
<keyword evidence="1" id="KW-0175">Coiled coil</keyword>
<dbReference type="EMBL" id="LJIG01001735">
    <property type="protein sequence ID" value="KRT85205.1"/>
    <property type="molecule type" value="Genomic_DNA"/>
</dbReference>
<dbReference type="AlphaFoldDB" id="A0A0T6BD13"/>
<dbReference type="OrthoDB" id="300641at2759"/>
<feature type="region of interest" description="Disordered" evidence="2">
    <location>
        <begin position="52"/>
        <end position="119"/>
    </location>
</feature>
<feature type="non-terminal residue" evidence="3">
    <location>
        <position position="398"/>
    </location>
</feature>
<accession>A0A0T6BD13</accession>
<feature type="coiled-coil region" evidence="1">
    <location>
        <begin position="359"/>
        <end position="393"/>
    </location>
</feature>
<feature type="compositionally biased region" description="Acidic residues" evidence="2">
    <location>
        <begin position="1"/>
        <end position="11"/>
    </location>
</feature>
<proteinExistence type="predicted"/>
<feature type="region of interest" description="Disordered" evidence="2">
    <location>
        <begin position="1"/>
        <end position="37"/>
    </location>
</feature>
<comment type="caution">
    <text evidence="3">The sequence shown here is derived from an EMBL/GenBank/DDBJ whole genome shotgun (WGS) entry which is preliminary data.</text>
</comment>
<feature type="non-terminal residue" evidence="3">
    <location>
        <position position="1"/>
    </location>
</feature>
<gene>
    <name evidence="3" type="ORF">AMK59_1749</name>
</gene>
<organism evidence="3 4">
    <name type="scientific">Oryctes borbonicus</name>
    <dbReference type="NCBI Taxonomy" id="1629725"/>
    <lineage>
        <taxon>Eukaryota</taxon>
        <taxon>Metazoa</taxon>
        <taxon>Ecdysozoa</taxon>
        <taxon>Arthropoda</taxon>
        <taxon>Hexapoda</taxon>
        <taxon>Insecta</taxon>
        <taxon>Pterygota</taxon>
        <taxon>Neoptera</taxon>
        <taxon>Endopterygota</taxon>
        <taxon>Coleoptera</taxon>
        <taxon>Polyphaga</taxon>
        <taxon>Scarabaeiformia</taxon>
        <taxon>Scarabaeidae</taxon>
        <taxon>Dynastinae</taxon>
        <taxon>Oryctes</taxon>
    </lineage>
</organism>
<evidence type="ECO:0000313" key="3">
    <source>
        <dbReference type="EMBL" id="KRT85205.1"/>
    </source>
</evidence>
<feature type="compositionally biased region" description="Polar residues" evidence="2">
    <location>
        <begin position="53"/>
        <end position="66"/>
    </location>
</feature>
<feature type="region of interest" description="Disordered" evidence="2">
    <location>
        <begin position="267"/>
        <end position="288"/>
    </location>
</feature>
<feature type="compositionally biased region" description="Low complexity" evidence="2">
    <location>
        <begin position="107"/>
        <end position="117"/>
    </location>
</feature>
<feature type="compositionally biased region" description="Polar residues" evidence="2">
    <location>
        <begin position="267"/>
        <end position="278"/>
    </location>
</feature>
<reference evidence="3 4" key="1">
    <citation type="submission" date="2015-09" db="EMBL/GenBank/DDBJ databases">
        <title>Draft genome of the scarab beetle Oryctes borbonicus.</title>
        <authorList>
            <person name="Meyer J.M."/>
            <person name="Markov G.V."/>
            <person name="Baskaran P."/>
            <person name="Herrmann M."/>
            <person name="Sommer R.J."/>
            <person name="Roedelsperger C."/>
        </authorList>
    </citation>
    <scope>NUCLEOTIDE SEQUENCE [LARGE SCALE GENOMIC DNA]</scope>
    <source>
        <strain evidence="3">OB123</strain>
        <tissue evidence="3">Whole animal</tissue>
    </source>
</reference>
<keyword evidence="4" id="KW-1185">Reference proteome</keyword>